<gene>
    <name evidence="2" type="ORF">WA026_017309</name>
</gene>
<keyword evidence="3" id="KW-1185">Reference proteome</keyword>
<dbReference type="EMBL" id="JARQZJ010000070">
    <property type="protein sequence ID" value="KAK9881793.1"/>
    <property type="molecule type" value="Genomic_DNA"/>
</dbReference>
<dbReference type="AlphaFoldDB" id="A0AAW1UMR0"/>
<accession>A0AAW1UMR0</accession>
<reference evidence="2 3" key="1">
    <citation type="submission" date="2023-03" db="EMBL/GenBank/DDBJ databases">
        <title>Genome insight into feeding habits of ladybird beetles.</title>
        <authorList>
            <person name="Li H.-S."/>
            <person name="Huang Y.-H."/>
            <person name="Pang H."/>
        </authorList>
    </citation>
    <scope>NUCLEOTIDE SEQUENCE [LARGE SCALE GENOMIC DNA]</scope>
    <source>
        <strain evidence="2">SYSU_2023b</strain>
        <tissue evidence="2">Whole body</tissue>
    </source>
</reference>
<sequence length="149" mass="16947">MCLKKESRLQRFSSMSPSNRNDNIESEWASHATPKERWSKLTPGLAAIADAIQFLEDTILALYADDKAIIAVPCDQILQHGVDKLQEWFASYCITSPVLTTTPTRGRTPSIRPTNTLDGQSDILGIYHRRRRTWRAHIYQCTGRVSCIR</sequence>
<proteinExistence type="predicted"/>
<evidence type="ECO:0000256" key="1">
    <source>
        <dbReference type="SAM" id="MobiDB-lite"/>
    </source>
</evidence>
<feature type="region of interest" description="Disordered" evidence="1">
    <location>
        <begin position="1"/>
        <end position="30"/>
    </location>
</feature>
<evidence type="ECO:0000313" key="2">
    <source>
        <dbReference type="EMBL" id="KAK9881793.1"/>
    </source>
</evidence>
<feature type="compositionally biased region" description="Polar residues" evidence="1">
    <location>
        <begin position="10"/>
        <end position="21"/>
    </location>
</feature>
<name>A0AAW1UMR0_9CUCU</name>
<dbReference type="Proteomes" id="UP001431783">
    <property type="component" value="Unassembled WGS sequence"/>
</dbReference>
<comment type="caution">
    <text evidence="2">The sequence shown here is derived from an EMBL/GenBank/DDBJ whole genome shotgun (WGS) entry which is preliminary data.</text>
</comment>
<evidence type="ECO:0000313" key="3">
    <source>
        <dbReference type="Proteomes" id="UP001431783"/>
    </source>
</evidence>
<protein>
    <submittedName>
        <fullName evidence="2">Uncharacterized protein</fullName>
    </submittedName>
</protein>
<organism evidence="2 3">
    <name type="scientific">Henosepilachna vigintioctopunctata</name>
    <dbReference type="NCBI Taxonomy" id="420089"/>
    <lineage>
        <taxon>Eukaryota</taxon>
        <taxon>Metazoa</taxon>
        <taxon>Ecdysozoa</taxon>
        <taxon>Arthropoda</taxon>
        <taxon>Hexapoda</taxon>
        <taxon>Insecta</taxon>
        <taxon>Pterygota</taxon>
        <taxon>Neoptera</taxon>
        <taxon>Endopterygota</taxon>
        <taxon>Coleoptera</taxon>
        <taxon>Polyphaga</taxon>
        <taxon>Cucujiformia</taxon>
        <taxon>Coccinelloidea</taxon>
        <taxon>Coccinellidae</taxon>
        <taxon>Epilachninae</taxon>
        <taxon>Epilachnini</taxon>
        <taxon>Henosepilachna</taxon>
    </lineage>
</organism>